<organism evidence="2 3">
    <name type="scientific">Streptomyces lavendofoliae</name>
    <dbReference type="NCBI Taxonomy" id="67314"/>
    <lineage>
        <taxon>Bacteria</taxon>
        <taxon>Bacillati</taxon>
        <taxon>Actinomycetota</taxon>
        <taxon>Actinomycetes</taxon>
        <taxon>Kitasatosporales</taxon>
        <taxon>Streptomycetaceae</taxon>
        <taxon>Streptomyces</taxon>
    </lineage>
</organism>
<sequence>MWEQADGARPQGFVSRSLVSWSSDGVRDGRDAAFAVHESTLIGAPWPKARAPPRARGARSGAPVEPLERAGTLFHGAAGARAAAVADCAVCGDRRRID</sequence>
<evidence type="ECO:0000313" key="2">
    <source>
        <dbReference type="EMBL" id="GGU40625.1"/>
    </source>
</evidence>
<protein>
    <submittedName>
        <fullName evidence="2">Uncharacterized protein</fullName>
    </submittedName>
</protein>
<dbReference type="AlphaFoldDB" id="A0A918HY50"/>
<name>A0A918HY50_9ACTN</name>
<reference evidence="2" key="2">
    <citation type="submission" date="2020-09" db="EMBL/GenBank/DDBJ databases">
        <authorList>
            <person name="Sun Q."/>
            <person name="Ohkuma M."/>
        </authorList>
    </citation>
    <scope>NUCLEOTIDE SEQUENCE</scope>
    <source>
        <strain evidence="2">JCM 4391</strain>
    </source>
</reference>
<reference evidence="2" key="1">
    <citation type="journal article" date="2014" name="Int. J. Syst. Evol. Microbiol.">
        <title>Complete genome sequence of Corynebacterium casei LMG S-19264T (=DSM 44701T), isolated from a smear-ripened cheese.</title>
        <authorList>
            <consortium name="US DOE Joint Genome Institute (JGI-PGF)"/>
            <person name="Walter F."/>
            <person name="Albersmeier A."/>
            <person name="Kalinowski J."/>
            <person name="Ruckert C."/>
        </authorList>
    </citation>
    <scope>NUCLEOTIDE SEQUENCE</scope>
    <source>
        <strain evidence="2">JCM 4391</strain>
    </source>
</reference>
<accession>A0A918HY50</accession>
<proteinExistence type="predicted"/>
<evidence type="ECO:0000256" key="1">
    <source>
        <dbReference type="SAM" id="MobiDB-lite"/>
    </source>
</evidence>
<dbReference type="EMBL" id="BMTP01000007">
    <property type="protein sequence ID" value="GGU40625.1"/>
    <property type="molecule type" value="Genomic_DNA"/>
</dbReference>
<keyword evidence="3" id="KW-1185">Reference proteome</keyword>
<comment type="caution">
    <text evidence="2">The sequence shown here is derived from an EMBL/GenBank/DDBJ whole genome shotgun (WGS) entry which is preliminary data.</text>
</comment>
<dbReference type="Proteomes" id="UP000636661">
    <property type="component" value="Unassembled WGS sequence"/>
</dbReference>
<feature type="region of interest" description="Disordered" evidence="1">
    <location>
        <begin position="45"/>
        <end position="64"/>
    </location>
</feature>
<gene>
    <name evidence="2" type="ORF">GCM10010274_30260</name>
</gene>
<evidence type="ECO:0000313" key="3">
    <source>
        <dbReference type="Proteomes" id="UP000636661"/>
    </source>
</evidence>